<dbReference type="PANTHER" id="PTHR36115:SF4">
    <property type="entry name" value="MEMBRANE PROTEIN"/>
    <property type="match status" value="1"/>
</dbReference>
<evidence type="ECO:0000256" key="6">
    <source>
        <dbReference type="SAM" id="Phobius"/>
    </source>
</evidence>
<feature type="transmembrane region" description="Helical" evidence="6">
    <location>
        <begin position="127"/>
        <end position="145"/>
    </location>
</feature>
<evidence type="ECO:0000259" key="7">
    <source>
        <dbReference type="Pfam" id="PF06271"/>
    </source>
</evidence>
<feature type="domain" description="RDD" evidence="7">
    <location>
        <begin position="19"/>
        <end position="156"/>
    </location>
</feature>
<organism evidence="8 9">
    <name type="scientific">Lentibacillus salinarum</name>
    <dbReference type="NCBI Taxonomy" id="446820"/>
    <lineage>
        <taxon>Bacteria</taxon>
        <taxon>Bacillati</taxon>
        <taxon>Bacillota</taxon>
        <taxon>Bacilli</taxon>
        <taxon>Bacillales</taxon>
        <taxon>Bacillaceae</taxon>
        <taxon>Lentibacillus</taxon>
    </lineage>
</organism>
<dbReference type="InterPro" id="IPR010432">
    <property type="entry name" value="RDD"/>
</dbReference>
<keyword evidence="4 6" id="KW-1133">Transmembrane helix</keyword>
<evidence type="ECO:0000256" key="1">
    <source>
        <dbReference type="ARBA" id="ARBA00004651"/>
    </source>
</evidence>
<reference evidence="9" key="1">
    <citation type="journal article" date="2019" name="Int. J. Syst. Evol. Microbiol.">
        <title>The Global Catalogue of Microorganisms (GCM) 10K type strain sequencing project: providing services to taxonomists for standard genome sequencing and annotation.</title>
        <authorList>
            <consortium name="The Broad Institute Genomics Platform"/>
            <consortium name="The Broad Institute Genome Sequencing Center for Infectious Disease"/>
            <person name="Wu L."/>
            <person name="Ma J."/>
        </authorList>
    </citation>
    <scope>NUCLEOTIDE SEQUENCE [LARGE SCALE GENOMIC DNA]</scope>
    <source>
        <strain evidence="9">CCUG 54822</strain>
    </source>
</reference>
<feature type="transmembrane region" description="Helical" evidence="6">
    <location>
        <begin position="102"/>
        <end position="121"/>
    </location>
</feature>
<name>A0ABW3ZXG5_9BACI</name>
<evidence type="ECO:0000256" key="2">
    <source>
        <dbReference type="ARBA" id="ARBA00022475"/>
    </source>
</evidence>
<evidence type="ECO:0000313" key="9">
    <source>
        <dbReference type="Proteomes" id="UP001597178"/>
    </source>
</evidence>
<evidence type="ECO:0000256" key="4">
    <source>
        <dbReference type="ARBA" id="ARBA00022989"/>
    </source>
</evidence>
<dbReference type="Pfam" id="PF06271">
    <property type="entry name" value="RDD"/>
    <property type="match status" value="1"/>
</dbReference>
<keyword evidence="5 6" id="KW-0472">Membrane</keyword>
<gene>
    <name evidence="8" type="ORF">ACFQ4A_15795</name>
</gene>
<sequence length="173" mass="19401">MALLDDYRVELQANEFEPAGVIRRVIALIIDFAICGAAWTAIHHYGLQVFPYQLILELVGLGFCLLYFTLLNKYSYGQTIGKRAMSIAIMPKTGGKLNWTQSLWRVPLLLVSAGIWGLIFRDIYPDIGSTIAGIVIIGNMGMIVASRSKRGFHDYLFNTYVVKKKVQNIVTIN</sequence>
<comment type="caution">
    <text evidence="8">The sequence shown here is derived from an EMBL/GenBank/DDBJ whole genome shotgun (WGS) entry which is preliminary data.</text>
</comment>
<dbReference type="InterPro" id="IPR051791">
    <property type="entry name" value="Pra-immunoreactive"/>
</dbReference>
<evidence type="ECO:0000313" key="8">
    <source>
        <dbReference type="EMBL" id="MFD1363112.1"/>
    </source>
</evidence>
<dbReference type="RefSeq" id="WP_382402310.1">
    <property type="nucleotide sequence ID" value="NZ_JBHTNH010000029.1"/>
</dbReference>
<feature type="transmembrane region" description="Helical" evidence="6">
    <location>
        <begin position="54"/>
        <end position="76"/>
    </location>
</feature>
<evidence type="ECO:0000256" key="3">
    <source>
        <dbReference type="ARBA" id="ARBA00022692"/>
    </source>
</evidence>
<dbReference type="PANTHER" id="PTHR36115">
    <property type="entry name" value="PROLINE-RICH ANTIGEN HOMOLOG-RELATED"/>
    <property type="match status" value="1"/>
</dbReference>
<dbReference type="EMBL" id="JBHTNH010000029">
    <property type="protein sequence ID" value="MFD1363112.1"/>
    <property type="molecule type" value="Genomic_DNA"/>
</dbReference>
<comment type="subcellular location">
    <subcellularLocation>
        <location evidence="1">Cell membrane</location>
        <topology evidence="1">Multi-pass membrane protein</topology>
    </subcellularLocation>
</comment>
<protein>
    <submittedName>
        <fullName evidence="8">RDD family protein</fullName>
    </submittedName>
</protein>
<dbReference type="Proteomes" id="UP001597178">
    <property type="component" value="Unassembled WGS sequence"/>
</dbReference>
<proteinExistence type="predicted"/>
<accession>A0ABW3ZXG5</accession>
<keyword evidence="3 6" id="KW-0812">Transmembrane</keyword>
<keyword evidence="9" id="KW-1185">Reference proteome</keyword>
<evidence type="ECO:0000256" key="5">
    <source>
        <dbReference type="ARBA" id="ARBA00023136"/>
    </source>
</evidence>
<feature type="transmembrane region" description="Helical" evidence="6">
    <location>
        <begin position="21"/>
        <end position="42"/>
    </location>
</feature>
<keyword evidence="2" id="KW-1003">Cell membrane</keyword>